<dbReference type="GO" id="GO:0046491">
    <property type="term" value="P:L-methylmalonyl-CoA metabolic process"/>
    <property type="evidence" value="ECO:0007669"/>
    <property type="project" value="TreeGrafter"/>
</dbReference>
<proteinExistence type="predicted"/>
<dbReference type="RefSeq" id="WP_273437280.1">
    <property type="nucleotide sequence ID" value="NZ_PKUN01000001.1"/>
</dbReference>
<dbReference type="SUPFAM" id="SSF54593">
    <property type="entry name" value="Glyoxalase/Bleomycin resistance protein/Dihydroxybiphenyl dioxygenase"/>
    <property type="match status" value="1"/>
</dbReference>
<reference evidence="3 4" key="1">
    <citation type="submission" date="2017-11" db="EMBL/GenBank/DDBJ databases">
        <title>Genome-resolved metagenomics identifies genetic mobility, metabolic interactions, and unexpected diversity in perchlorate-reducing communities.</title>
        <authorList>
            <person name="Barnum T.P."/>
            <person name="Figueroa I.A."/>
            <person name="Carlstrom C.I."/>
            <person name="Lucas L.N."/>
            <person name="Engelbrektson A.L."/>
            <person name="Coates J.D."/>
        </authorList>
    </citation>
    <scope>NUCLEOTIDE SEQUENCE [LARGE SCALE GENOMIC DNA]</scope>
    <source>
        <strain evidence="3">BM301</strain>
    </source>
</reference>
<dbReference type="Proteomes" id="UP000235015">
    <property type="component" value="Unassembled WGS sequence"/>
</dbReference>
<evidence type="ECO:0000259" key="2">
    <source>
        <dbReference type="PROSITE" id="PS51819"/>
    </source>
</evidence>
<evidence type="ECO:0000256" key="1">
    <source>
        <dbReference type="ARBA" id="ARBA00022723"/>
    </source>
</evidence>
<accession>A0A2N6D1D4</accession>
<dbReference type="PANTHER" id="PTHR43048:SF3">
    <property type="entry name" value="METHYLMALONYL-COA EPIMERASE, MITOCHONDRIAL"/>
    <property type="match status" value="1"/>
</dbReference>
<dbReference type="InterPro" id="IPR029068">
    <property type="entry name" value="Glyas_Bleomycin-R_OHBP_Dase"/>
</dbReference>
<evidence type="ECO:0000313" key="3">
    <source>
        <dbReference type="EMBL" id="PLX63499.1"/>
    </source>
</evidence>
<organism evidence="3 4">
    <name type="scientific">Sedimenticola selenatireducens</name>
    <dbReference type="NCBI Taxonomy" id="191960"/>
    <lineage>
        <taxon>Bacteria</taxon>
        <taxon>Pseudomonadati</taxon>
        <taxon>Pseudomonadota</taxon>
        <taxon>Gammaproteobacteria</taxon>
        <taxon>Chromatiales</taxon>
        <taxon>Sedimenticolaceae</taxon>
        <taxon>Sedimenticola</taxon>
    </lineage>
</organism>
<sequence length="145" mass="16690">METKKIDHLCIAVKDLDAARKVWEPIMGKSQPDDPYVDEPEQIRVARYWLGGVGFELMESTSPDGPVAKWIEKHGEGVMIVSLNVADTRESITELEPKGYPFIPTRKGEKARPFRDCEFAFIHPEKMNNVLVELIDYRWSELENQ</sequence>
<name>A0A2N6D1D4_9GAMM</name>
<gene>
    <name evidence="3" type="ORF">C0630_00930</name>
</gene>
<dbReference type="Pfam" id="PF13669">
    <property type="entry name" value="Glyoxalase_4"/>
    <property type="match status" value="1"/>
</dbReference>
<protein>
    <submittedName>
        <fullName evidence="3">Methylmalonyl-CoA epimerase</fullName>
    </submittedName>
</protein>
<dbReference type="Gene3D" id="3.10.180.10">
    <property type="entry name" value="2,3-Dihydroxybiphenyl 1,2-Dioxygenase, domain 1"/>
    <property type="match status" value="1"/>
</dbReference>
<dbReference type="PROSITE" id="PS51819">
    <property type="entry name" value="VOC"/>
    <property type="match status" value="1"/>
</dbReference>
<evidence type="ECO:0000313" key="4">
    <source>
        <dbReference type="Proteomes" id="UP000235015"/>
    </source>
</evidence>
<dbReference type="InterPro" id="IPR051785">
    <property type="entry name" value="MMCE/EMCE_epimerase"/>
</dbReference>
<feature type="domain" description="VOC" evidence="2">
    <location>
        <begin position="5"/>
        <end position="137"/>
    </location>
</feature>
<dbReference type="AlphaFoldDB" id="A0A2N6D1D4"/>
<dbReference type="GO" id="GO:0046872">
    <property type="term" value="F:metal ion binding"/>
    <property type="evidence" value="ECO:0007669"/>
    <property type="project" value="UniProtKB-KW"/>
</dbReference>
<dbReference type="InterPro" id="IPR037523">
    <property type="entry name" value="VOC_core"/>
</dbReference>
<dbReference type="GO" id="GO:0004493">
    <property type="term" value="F:methylmalonyl-CoA epimerase activity"/>
    <property type="evidence" value="ECO:0007669"/>
    <property type="project" value="TreeGrafter"/>
</dbReference>
<dbReference type="PANTHER" id="PTHR43048">
    <property type="entry name" value="METHYLMALONYL-COA EPIMERASE"/>
    <property type="match status" value="1"/>
</dbReference>
<dbReference type="STRING" id="1111735.GCA_000428045_03307"/>
<keyword evidence="1" id="KW-0479">Metal-binding</keyword>
<comment type="caution">
    <text evidence="3">The sequence shown here is derived from an EMBL/GenBank/DDBJ whole genome shotgun (WGS) entry which is preliminary data.</text>
</comment>
<dbReference type="EMBL" id="PKUN01000001">
    <property type="protein sequence ID" value="PLX63499.1"/>
    <property type="molecule type" value="Genomic_DNA"/>
</dbReference>